<dbReference type="OrthoDB" id="1821976at2"/>
<sequence length="150" mass="17585">NGVHSSDPLLNKTKLNNHNPHHAHTREENPISVYEQEIGRFTDMIRDNMLDWLSGEYFDEPDGIMIAAIREAAVHEKRSWSYVERVLQACLRENVRTVAQFEEKKQAFQARKQQEQAKPKHRHLHVVRNEELKEKPVVEREPIDLLEMGG</sequence>
<dbReference type="Gene3D" id="1.10.10.630">
    <property type="entry name" value="DnaD domain-like"/>
    <property type="match status" value="1"/>
</dbReference>
<dbReference type="AlphaFoldDB" id="A0A1G8FY79"/>
<proteinExistence type="inferred from homology"/>
<feature type="non-terminal residue" evidence="4">
    <location>
        <position position="1"/>
    </location>
</feature>
<dbReference type="RefSeq" id="WP_139185047.1">
    <property type="nucleotide sequence ID" value="NZ_FNDE01000100.1"/>
</dbReference>
<dbReference type="NCBIfam" id="TIGR01446">
    <property type="entry name" value="DnaD_dom"/>
    <property type="match status" value="1"/>
</dbReference>
<evidence type="ECO:0000313" key="5">
    <source>
        <dbReference type="Proteomes" id="UP000198956"/>
    </source>
</evidence>
<gene>
    <name evidence="4" type="ORF">SAMN04489735_11001</name>
</gene>
<evidence type="ECO:0000259" key="3">
    <source>
        <dbReference type="Pfam" id="PF07261"/>
    </source>
</evidence>
<evidence type="ECO:0000313" key="4">
    <source>
        <dbReference type="EMBL" id="SDH87109.1"/>
    </source>
</evidence>
<dbReference type="EMBL" id="FNDE01000100">
    <property type="protein sequence ID" value="SDH87109.1"/>
    <property type="molecule type" value="Genomic_DNA"/>
</dbReference>
<dbReference type="Pfam" id="PF07261">
    <property type="entry name" value="DnaB_2"/>
    <property type="match status" value="1"/>
</dbReference>
<comment type="similarity">
    <text evidence="1">Belongs to the DnaB/DnaD family.</text>
</comment>
<dbReference type="SUPFAM" id="SSF158499">
    <property type="entry name" value="DnaD domain-like"/>
    <property type="match status" value="1"/>
</dbReference>
<dbReference type="InterPro" id="IPR006343">
    <property type="entry name" value="DnaB/C_C"/>
</dbReference>
<accession>A0A1G8FY79</accession>
<organism evidence="4 5">
    <name type="scientific">Aneurinibacillus thermoaerophilus</name>
    <dbReference type="NCBI Taxonomy" id="143495"/>
    <lineage>
        <taxon>Bacteria</taxon>
        <taxon>Bacillati</taxon>
        <taxon>Bacillota</taxon>
        <taxon>Bacilli</taxon>
        <taxon>Bacillales</taxon>
        <taxon>Paenibacillaceae</taxon>
        <taxon>Aneurinibacillus group</taxon>
        <taxon>Aneurinibacillus</taxon>
    </lineage>
</organism>
<reference evidence="4 5" key="1">
    <citation type="submission" date="2016-10" db="EMBL/GenBank/DDBJ databases">
        <authorList>
            <person name="de Groot N.N."/>
        </authorList>
    </citation>
    <scope>NUCLEOTIDE SEQUENCE [LARGE SCALE GENOMIC DNA]</scope>
    <source>
        <strain evidence="4 5">L 420-91</strain>
    </source>
</reference>
<evidence type="ECO:0000256" key="2">
    <source>
        <dbReference type="SAM" id="MobiDB-lite"/>
    </source>
</evidence>
<name>A0A1G8FY79_ANETH</name>
<protein>
    <submittedName>
        <fullName evidence="4">DnaD and phage-associated domain-containing protein</fullName>
    </submittedName>
</protein>
<feature type="region of interest" description="Disordered" evidence="2">
    <location>
        <begin position="1"/>
        <end position="29"/>
    </location>
</feature>
<feature type="domain" description="DnaB/C C-terminal" evidence="3">
    <location>
        <begin position="32"/>
        <end position="104"/>
    </location>
</feature>
<dbReference type="Proteomes" id="UP000198956">
    <property type="component" value="Unassembled WGS sequence"/>
</dbReference>
<evidence type="ECO:0000256" key="1">
    <source>
        <dbReference type="ARBA" id="ARBA00093462"/>
    </source>
</evidence>
<dbReference type="InterPro" id="IPR034829">
    <property type="entry name" value="DnaD-like_sf"/>
</dbReference>